<organism evidence="4 5">
    <name type="scientific">Raoultella terrigena</name>
    <name type="common">Klebsiella terrigena</name>
    <dbReference type="NCBI Taxonomy" id="577"/>
    <lineage>
        <taxon>Bacteria</taxon>
        <taxon>Pseudomonadati</taxon>
        <taxon>Pseudomonadota</taxon>
        <taxon>Gammaproteobacteria</taxon>
        <taxon>Enterobacterales</taxon>
        <taxon>Enterobacteriaceae</taxon>
        <taxon>Klebsiella/Raoultella group</taxon>
        <taxon>Raoultella</taxon>
    </lineage>
</organism>
<protein>
    <submittedName>
        <fullName evidence="4">Putative transporter</fullName>
    </submittedName>
</protein>
<reference evidence="4 5" key="1">
    <citation type="submission" date="2019-04" db="EMBL/GenBank/DDBJ databases">
        <authorList>
            <consortium name="Pathogen Informatics"/>
        </authorList>
    </citation>
    <scope>NUCLEOTIDE SEQUENCE [LARGE SCALE GENOMIC DNA]</scope>
    <source>
        <strain evidence="4 5">NCTC9185</strain>
    </source>
</reference>
<evidence type="ECO:0000256" key="2">
    <source>
        <dbReference type="ARBA" id="ARBA00022475"/>
    </source>
</evidence>
<evidence type="ECO:0000256" key="3">
    <source>
        <dbReference type="SAM" id="Phobius"/>
    </source>
</evidence>
<dbReference type="SUPFAM" id="SSF103473">
    <property type="entry name" value="MFS general substrate transporter"/>
    <property type="match status" value="1"/>
</dbReference>
<keyword evidence="2" id="KW-1003">Cell membrane</keyword>
<dbReference type="PANTHER" id="PTHR43702:SF3">
    <property type="entry name" value="PROTEIN TSGA"/>
    <property type="match status" value="1"/>
</dbReference>
<feature type="transmembrane region" description="Helical" evidence="3">
    <location>
        <begin position="101"/>
        <end position="119"/>
    </location>
</feature>
<feature type="transmembrane region" description="Helical" evidence="3">
    <location>
        <begin position="180"/>
        <end position="204"/>
    </location>
</feature>
<keyword evidence="3" id="KW-1133">Transmembrane helix</keyword>
<keyword evidence="3" id="KW-0472">Membrane</keyword>
<comment type="subcellular location">
    <subcellularLocation>
        <location evidence="1">Cell inner membrane</location>
        <topology evidence="1">Multi-pass membrane protein</topology>
    </subcellularLocation>
</comment>
<dbReference type="Proteomes" id="UP000339249">
    <property type="component" value="Unassembled WGS sequence"/>
</dbReference>
<dbReference type="InterPro" id="IPR036259">
    <property type="entry name" value="MFS_trans_sf"/>
</dbReference>
<feature type="transmembrane region" description="Helical" evidence="3">
    <location>
        <begin position="55"/>
        <end position="81"/>
    </location>
</feature>
<dbReference type="InterPro" id="IPR050375">
    <property type="entry name" value="MFS_TsgA-like"/>
</dbReference>
<dbReference type="AlphaFoldDB" id="A0A4U9D8R7"/>
<feature type="transmembrane region" description="Helical" evidence="3">
    <location>
        <begin position="14"/>
        <end position="34"/>
    </location>
</feature>
<name>A0A4U9D8R7_RAOTE</name>
<dbReference type="GO" id="GO:0005886">
    <property type="term" value="C:plasma membrane"/>
    <property type="evidence" value="ECO:0007669"/>
    <property type="project" value="UniProtKB-SubCell"/>
</dbReference>
<sequence length="245" mass="26739">MGSAYLLARSIEWYWVYVCIGLVYVAIFVLTFGCEFPVLGQKAQPGQPPVVKEKWGIGVLFLSIAALCYILGQLGFISWVPEYAKGLGMSLGDAGKLVSDFWMSYMIGMWSFSFILRFFDLQRILTVLAGLATVLMYLFINGSPEHMPWFILTLGFFSSAIYTSLITLGSQQTKVSSPKLVNFVLTCGTIGTMLTFVVTGPIVAASGPLAALQTANGLYAVVFVMCIILGFVSRHRQHGAQAGSH</sequence>
<feature type="transmembrane region" description="Helical" evidence="3">
    <location>
        <begin position="210"/>
        <end position="232"/>
    </location>
</feature>
<gene>
    <name evidence="4" type="primary">tsgA_2</name>
    <name evidence="4" type="ORF">NCTC9185_04222</name>
</gene>
<dbReference type="PANTHER" id="PTHR43702">
    <property type="entry name" value="L-FUCOSE-PROTON SYMPORTER"/>
    <property type="match status" value="1"/>
</dbReference>
<accession>A0A4U9D8R7</accession>
<feature type="transmembrane region" description="Helical" evidence="3">
    <location>
        <begin position="146"/>
        <end position="168"/>
    </location>
</feature>
<dbReference type="NCBIfam" id="NF002982">
    <property type="entry name" value="PRK03699.1"/>
    <property type="match status" value="1"/>
</dbReference>
<evidence type="ECO:0000313" key="5">
    <source>
        <dbReference type="Proteomes" id="UP000339249"/>
    </source>
</evidence>
<dbReference type="Gene3D" id="1.20.1250.20">
    <property type="entry name" value="MFS general substrate transporter like domains"/>
    <property type="match status" value="1"/>
</dbReference>
<keyword evidence="3" id="KW-0812">Transmembrane</keyword>
<feature type="transmembrane region" description="Helical" evidence="3">
    <location>
        <begin position="124"/>
        <end position="140"/>
    </location>
</feature>
<dbReference type="EMBL" id="CABDVU010000001">
    <property type="protein sequence ID" value="VTN12245.1"/>
    <property type="molecule type" value="Genomic_DNA"/>
</dbReference>
<evidence type="ECO:0000313" key="4">
    <source>
        <dbReference type="EMBL" id="VTN12245.1"/>
    </source>
</evidence>
<evidence type="ECO:0000256" key="1">
    <source>
        <dbReference type="ARBA" id="ARBA00004429"/>
    </source>
</evidence>
<proteinExistence type="predicted"/>